<proteinExistence type="inferred from homology"/>
<comment type="caution">
    <text evidence="9">The sequence shown here is derived from an EMBL/GenBank/DDBJ whole genome shotgun (WGS) entry which is preliminary data.</text>
</comment>
<comment type="similarity">
    <text evidence="2 8">Belongs to the cytochrome P450 family.</text>
</comment>
<evidence type="ECO:0000313" key="10">
    <source>
        <dbReference type="Proteomes" id="UP000254869"/>
    </source>
</evidence>
<evidence type="ECO:0000256" key="7">
    <source>
        <dbReference type="ARBA" id="ARBA00023033"/>
    </source>
</evidence>
<dbReference type="InterPro" id="IPR036396">
    <property type="entry name" value="Cyt_P450_sf"/>
</dbReference>
<evidence type="ECO:0000256" key="4">
    <source>
        <dbReference type="ARBA" id="ARBA00022723"/>
    </source>
</evidence>
<evidence type="ECO:0000256" key="1">
    <source>
        <dbReference type="ARBA" id="ARBA00001971"/>
    </source>
</evidence>
<dbReference type="FunFam" id="1.10.630.10:FF:000018">
    <property type="entry name" value="Cytochrome P450 monooxygenase"/>
    <property type="match status" value="1"/>
</dbReference>
<dbReference type="Pfam" id="PF00067">
    <property type="entry name" value="p450"/>
    <property type="match status" value="2"/>
</dbReference>
<keyword evidence="5 8" id="KW-0560">Oxidoreductase</keyword>
<dbReference type="PRINTS" id="PR00385">
    <property type="entry name" value="P450"/>
</dbReference>
<reference evidence="9 10" key="1">
    <citation type="submission" date="2018-07" db="EMBL/GenBank/DDBJ databases">
        <title>Genomic Encyclopedia of Type Strains, Phase IV (KMG-IV): sequencing the most valuable type-strain genomes for metagenomic binning, comparative biology and taxonomic classification.</title>
        <authorList>
            <person name="Goeker M."/>
        </authorList>
    </citation>
    <scope>NUCLEOTIDE SEQUENCE [LARGE SCALE GENOMIC DNA]</scope>
    <source>
        <strain evidence="9 10">DSM 44290</strain>
    </source>
</reference>
<protein>
    <submittedName>
        <fullName evidence="9">Cytochrome P450</fullName>
    </submittedName>
</protein>
<keyword evidence="4 8" id="KW-0479">Metal-binding</keyword>
<dbReference type="EMBL" id="QQBC01000004">
    <property type="protein sequence ID" value="RDI66472.1"/>
    <property type="molecule type" value="Genomic_DNA"/>
</dbReference>
<accession>A0A370I6W9</accession>
<dbReference type="InterPro" id="IPR017972">
    <property type="entry name" value="Cyt_P450_CS"/>
</dbReference>
<dbReference type="PANTHER" id="PTHR46696">
    <property type="entry name" value="P450, PUTATIVE (EUROFUNG)-RELATED"/>
    <property type="match status" value="1"/>
</dbReference>
<gene>
    <name evidence="9" type="ORF">DFR76_104218</name>
</gene>
<name>A0A370I6W9_9NOCA</name>
<dbReference type="STRING" id="1210086.GCA_001613105_03833"/>
<organism evidence="9 10">
    <name type="scientific">Nocardia pseudobrasiliensis</name>
    <dbReference type="NCBI Taxonomy" id="45979"/>
    <lineage>
        <taxon>Bacteria</taxon>
        <taxon>Bacillati</taxon>
        <taxon>Actinomycetota</taxon>
        <taxon>Actinomycetes</taxon>
        <taxon>Mycobacteriales</taxon>
        <taxon>Nocardiaceae</taxon>
        <taxon>Nocardia</taxon>
    </lineage>
</organism>
<dbReference type="PROSITE" id="PS00086">
    <property type="entry name" value="CYTOCHROME_P450"/>
    <property type="match status" value="1"/>
</dbReference>
<keyword evidence="10" id="KW-1185">Reference proteome</keyword>
<dbReference type="GO" id="GO:0020037">
    <property type="term" value="F:heme binding"/>
    <property type="evidence" value="ECO:0007669"/>
    <property type="project" value="InterPro"/>
</dbReference>
<evidence type="ECO:0000256" key="2">
    <source>
        <dbReference type="ARBA" id="ARBA00010617"/>
    </source>
</evidence>
<dbReference type="InterPro" id="IPR001128">
    <property type="entry name" value="Cyt_P450"/>
</dbReference>
<dbReference type="PRINTS" id="PR00359">
    <property type="entry name" value="BP450"/>
</dbReference>
<dbReference type="CDD" id="cd11030">
    <property type="entry name" value="CYP105-like"/>
    <property type="match status" value="1"/>
</dbReference>
<comment type="cofactor">
    <cofactor evidence="1">
        <name>heme</name>
        <dbReference type="ChEBI" id="CHEBI:30413"/>
    </cofactor>
</comment>
<keyword evidence="7 8" id="KW-0503">Monooxygenase</keyword>
<dbReference type="GO" id="GO:0005506">
    <property type="term" value="F:iron ion binding"/>
    <property type="evidence" value="ECO:0007669"/>
    <property type="project" value="InterPro"/>
</dbReference>
<evidence type="ECO:0000256" key="6">
    <source>
        <dbReference type="ARBA" id="ARBA00023004"/>
    </source>
</evidence>
<evidence type="ECO:0000256" key="3">
    <source>
        <dbReference type="ARBA" id="ARBA00022617"/>
    </source>
</evidence>
<dbReference type="PANTHER" id="PTHR46696:SF1">
    <property type="entry name" value="CYTOCHROME P450 YJIB-RELATED"/>
    <property type="match status" value="1"/>
</dbReference>
<dbReference type="Proteomes" id="UP000254869">
    <property type="component" value="Unassembled WGS sequence"/>
</dbReference>
<keyword evidence="3 8" id="KW-0349">Heme</keyword>
<dbReference type="AlphaFoldDB" id="A0A370I6W9"/>
<evidence type="ECO:0000256" key="8">
    <source>
        <dbReference type="RuleBase" id="RU000461"/>
    </source>
</evidence>
<keyword evidence="6 8" id="KW-0408">Iron</keyword>
<dbReference type="Gene3D" id="1.10.630.10">
    <property type="entry name" value="Cytochrome P450"/>
    <property type="match status" value="1"/>
</dbReference>
<dbReference type="GO" id="GO:0016705">
    <property type="term" value="F:oxidoreductase activity, acting on paired donors, with incorporation or reduction of molecular oxygen"/>
    <property type="evidence" value="ECO:0007669"/>
    <property type="project" value="InterPro"/>
</dbReference>
<sequence>MQEHASLAPLPVDRRAGCPFDPPPGLKDMKLSGPIVRAVHQDGYVGWLITDHSLAREMLLDPRFSARSDLRRSAVGEKSGEAMSPPLPGQFISMDKPEHSRYRKILAKYFTVNRLDRMTADIERIVNAQLEVLAADGSPADLVRAFAMPVPSLVMGDLIGVPPAHRQAVQQINTDFAMAEDIADRNRQLGRLWAYLSQLIEYRRHQPGPGLVSSLISEHPDLTDGELLQLTLGLILGGHETTANMISLGVFALLRHPDQLDRMMSDPASDGAAVTELLRYLTVTHLGLPYRAALEDVELGGVLIGKGETVTIALPAANRDESVFAAPDTLALDRSDARHHLAFGYGAHRCLGQYLAELELRIAYRGIFERLPGLRLAVEDVPMRRNATIYGPKSLMVTWDARDRG</sequence>
<dbReference type="SUPFAM" id="SSF48264">
    <property type="entry name" value="Cytochrome P450"/>
    <property type="match status" value="1"/>
</dbReference>
<evidence type="ECO:0000256" key="5">
    <source>
        <dbReference type="ARBA" id="ARBA00023002"/>
    </source>
</evidence>
<dbReference type="InterPro" id="IPR002397">
    <property type="entry name" value="Cyt_P450_B"/>
</dbReference>
<dbReference type="GO" id="GO:0004497">
    <property type="term" value="F:monooxygenase activity"/>
    <property type="evidence" value="ECO:0007669"/>
    <property type="project" value="UniProtKB-KW"/>
</dbReference>
<evidence type="ECO:0000313" key="9">
    <source>
        <dbReference type="EMBL" id="RDI66472.1"/>
    </source>
</evidence>